<dbReference type="EMBL" id="JAJADQ010000003">
    <property type="protein sequence ID" value="MCB2377328.1"/>
    <property type="molecule type" value="Genomic_DNA"/>
</dbReference>
<evidence type="ECO:0000313" key="4">
    <source>
        <dbReference type="EMBL" id="MCB2377328.1"/>
    </source>
</evidence>
<dbReference type="Pfam" id="PF22124">
    <property type="entry name" value="Glyco_hydro_95_cat"/>
    <property type="match status" value="1"/>
</dbReference>
<dbReference type="RefSeq" id="WP_226184088.1">
    <property type="nucleotide sequence ID" value="NZ_JAJADQ010000003.1"/>
</dbReference>
<feature type="domain" description="Alpha fucosidase A-like C-terminal" evidence="2">
    <location>
        <begin position="861"/>
        <end position="929"/>
    </location>
</feature>
<keyword evidence="5" id="KW-1185">Reference proteome</keyword>
<evidence type="ECO:0000313" key="5">
    <source>
        <dbReference type="Proteomes" id="UP001165297"/>
    </source>
</evidence>
<organism evidence="4 5">
    <name type="scientific">Hymenobacter nitidus</name>
    <dbReference type="NCBI Taxonomy" id="2880929"/>
    <lineage>
        <taxon>Bacteria</taxon>
        <taxon>Pseudomonadati</taxon>
        <taxon>Bacteroidota</taxon>
        <taxon>Cytophagia</taxon>
        <taxon>Cytophagales</taxon>
        <taxon>Hymenobacteraceae</taxon>
        <taxon>Hymenobacter</taxon>
    </lineage>
</organism>
<dbReference type="Pfam" id="PF21307">
    <property type="entry name" value="Glyco_hydro_95_C"/>
    <property type="match status" value="1"/>
</dbReference>
<dbReference type="InterPro" id="IPR049053">
    <property type="entry name" value="AFCA-like_C"/>
</dbReference>
<dbReference type="SUPFAM" id="SSF48208">
    <property type="entry name" value="Six-hairpin glycosidases"/>
    <property type="match status" value="1"/>
</dbReference>
<dbReference type="InterPro" id="IPR027414">
    <property type="entry name" value="GH95_N_dom"/>
</dbReference>
<gene>
    <name evidence="4" type="ORF">LGH70_07020</name>
</gene>
<dbReference type="InterPro" id="IPR008979">
    <property type="entry name" value="Galactose-bd-like_sf"/>
</dbReference>
<evidence type="ECO:0000259" key="3">
    <source>
        <dbReference type="Pfam" id="PF22124"/>
    </source>
</evidence>
<feature type="domain" description="Glycosyl hydrolase family 95 N-terminal" evidence="1">
    <location>
        <begin position="291"/>
        <end position="437"/>
    </location>
</feature>
<dbReference type="InterPro" id="IPR054363">
    <property type="entry name" value="GH95_cat"/>
</dbReference>
<dbReference type="GO" id="GO:0016787">
    <property type="term" value="F:hydrolase activity"/>
    <property type="evidence" value="ECO:0007669"/>
    <property type="project" value="UniProtKB-KW"/>
</dbReference>
<comment type="caution">
    <text evidence="4">The sequence shown here is derived from an EMBL/GenBank/DDBJ whole genome shotgun (WGS) entry which is preliminary data.</text>
</comment>
<reference evidence="4" key="1">
    <citation type="submission" date="2021-10" db="EMBL/GenBank/DDBJ databases">
        <authorList>
            <person name="Dean J.D."/>
            <person name="Kim M.K."/>
            <person name="Newey C.N."/>
            <person name="Stoker T.S."/>
            <person name="Thompson D.W."/>
            <person name="Grose J.H."/>
        </authorList>
    </citation>
    <scope>NUCLEOTIDE SEQUENCE</scope>
    <source>
        <strain evidence="4">BT635</strain>
    </source>
</reference>
<dbReference type="InterPro" id="IPR008928">
    <property type="entry name" value="6-hairpin_glycosidase_sf"/>
</dbReference>
<feature type="domain" description="Glycosyl hydrolase family 95 N-terminal" evidence="1">
    <location>
        <begin position="30"/>
        <end position="120"/>
    </location>
</feature>
<dbReference type="PANTHER" id="PTHR31084">
    <property type="entry name" value="ALPHA-L-FUCOSIDASE 2"/>
    <property type="match status" value="1"/>
</dbReference>
<dbReference type="Proteomes" id="UP001165297">
    <property type="component" value="Unassembled WGS sequence"/>
</dbReference>
<accession>A0ABS8AAA4</accession>
<keyword evidence="4" id="KW-0378">Hydrolase</keyword>
<dbReference type="PANTHER" id="PTHR31084:SF0">
    <property type="entry name" value="ALPHA-L-FUCOSIDASE 2"/>
    <property type="match status" value="1"/>
</dbReference>
<dbReference type="InterPro" id="IPR012341">
    <property type="entry name" value="6hp_glycosidase-like_sf"/>
</dbReference>
<evidence type="ECO:0000259" key="1">
    <source>
        <dbReference type="Pfam" id="PF14498"/>
    </source>
</evidence>
<protein>
    <submittedName>
        <fullName evidence="4">Glycoside hydrolase N-terminal domain-containing protein</fullName>
    </submittedName>
</protein>
<evidence type="ECO:0000259" key="2">
    <source>
        <dbReference type="Pfam" id="PF21307"/>
    </source>
</evidence>
<sequence length="943" mass="104914">MPLPRLGFLLLLLCWLPAGAGLAQPGPLKLWYTKPAEKWTDALPIGNGRLGAMIFGGVAQDRLQFNEATLWTGQPRAYARPGAAQYLPRIRQLLAEGKQAEAEALATAQFMGLKDHEQGYEGFKALWQQEVQAIGVQQALSQRDWKPVAIPTPNGWESAGLGLEGMDGAVWFKTTFELPAAWAGKDLTLSLGRIRDQDVTYVNGQQIGTDEGISKKRRYRVPAAALRPGRNEVAIQVFNYYDKGGLIGVKEKQPIFVVYPEGADPASGVPLNPGWQYWVQNEKPPLAPSYQASYQPFGEVLLDFANQGEATSYRRELDISRAVARTEYTQHNVRFTRDYFASAPRNALVYRLRASQKGSISLTARLESPHKGFLTYRLDDHTLALAVQVRDGVVRGVSYLHVQAKGGKVTVTDGRMQLEGATEATFYLTAATSFKNYQDVTNQPENLAEHTLRIVRGKSYKALEAEHIRDYQPLFNTYSVDLGHGPNEAQPTDERILQFSPAADPGLLALYQQYGRYLLIASSRKGGQPANLQGLWNESLTPSWGSKYTTNINLQMNYWPAELLGLSACTEPLFGLIQEASEAGKATAKEHYNARGWVLHHNTDIWRGTAPINASNHGIWVTGAAWLSQHIWEHYRFTQDQQFLRQHYPIMQQAALFFVDFLVKEPRTGRLISTPSNSPEHGGLVAGPTMDHQLIRELFDNTHVAAQVLGLDAELSRELADKARQLAPNQVGKHGQLQEWLEDKDDPKDTHRHVSHLWGVFPGTDITWATSPDLMQAARTSLLQRGDEGTGWSLAWKANLWARFRDGNHALRILDKLLSPADNATGSEQGGVYKNLFDAHPPFQIDGNFGGAAAMAEMLLQSHDGYLELLPALPTAWPQGEVRGLRARGGFVVNLRWQAGKLTQVEITSKSGQPCEVRYGSKQIRFPTKADKVYKLTAELQPM</sequence>
<proteinExistence type="predicted"/>
<dbReference type="Gene3D" id="2.60.120.260">
    <property type="entry name" value="Galactose-binding domain-like"/>
    <property type="match status" value="1"/>
</dbReference>
<name>A0ABS8AAA4_9BACT</name>
<dbReference type="SUPFAM" id="SSF49785">
    <property type="entry name" value="Galactose-binding domain-like"/>
    <property type="match status" value="1"/>
</dbReference>
<dbReference type="Gene3D" id="1.50.10.10">
    <property type="match status" value="1"/>
</dbReference>
<dbReference type="Gene3D" id="2.70.98.50">
    <property type="entry name" value="putative glycoside hydrolase family protein from bacillus halodurans"/>
    <property type="match status" value="1"/>
</dbReference>
<dbReference type="Pfam" id="PF14498">
    <property type="entry name" value="Glyco_hyd_65N_2"/>
    <property type="match status" value="2"/>
</dbReference>
<feature type="domain" description="Glycosyl hydrolase family 95 catalytic" evidence="3">
    <location>
        <begin position="459"/>
        <end position="859"/>
    </location>
</feature>